<dbReference type="Proteomes" id="UP001341840">
    <property type="component" value="Unassembled WGS sequence"/>
</dbReference>
<dbReference type="Pfam" id="PF03004">
    <property type="entry name" value="Transposase_24"/>
    <property type="match status" value="1"/>
</dbReference>
<name>A0ABU6ZMI7_9FABA</name>
<gene>
    <name evidence="3" type="ORF">PIB30_071491</name>
</gene>
<organism evidence="3 4">
    <name type="scientific">Stylosanthes scabra</name>
    <dbReference type="NCBI Taxonomy" id="79078"/>
    <lineage>
        <taxon>Eukaryota</taxon>
        <taxon>Viridiplantae</taxon>
        <taxon>Streptophyta</taxon>
        <taxon>Embryophyta</taxon>
        <taxon>Tracheophyta</taxon>
        <taxon>Spermatophyta</taxon>
        <taxon>Magnoliopsida</taxon>
        <taxon>eudicotyledons</taxon>
        <taxon>Gunneridae</taxon>
        <taxon>Pentapetalae</taxon>
        <taxon>rosids</taxon>
        <taxon>fabids</taxon>
        <taxon>Fabales</taxon>
        <taxon>Fabaceae</taxon>
        <taxon>Papilionoideae</taxon>
        <taxon>50 kb inversion clade</taxon>
        <taxon>dalbergioids sensu lato</taxon>
        <taxon>Dalbergieae</taxon>
        <taxon>Pterocarpus clade</taxon>
        <taxon>Stylosanthes</taxon>
    </lineage>
</organism>
<sequence>MALKREMKKVKLTRLVESLEEQSHSISTTTPSHTSTPFPPLTPNPNTFLSTQAGSGSNQREHECNNEVEQEGIQTHITSAHESSNAKTNKKKKKKLELRGLGFINSSVAANAISDIVKGHYSQPWPSWKKIPEVTRQLCWEKFESKYEFIPPDHVHAQNNFEKREKLNRASDCGEFGVSLHAGGSIISSQHTVNLTNSLGRLPTPIEIFERTHKHKDKTWVDKKSKHFNAEFNHAKEEATQKAYEDGSSAPDEIDLWCEIAGVRKGKIYGLGIESTTIDKRFNCCNSNSQWLQRSEHEELVKKLEEENSYLKTRLKKTEKTIEENNKLVQQMMKMMNFQVPTPQVEGDGGKASTEE</sequence>
<comment type="caution">
    <text evidence="3">The sequence shown here is derived from an EMBL/GenBank/DDBJ whole genome shotgun (WGS) entry which is preliminary data.</text>
</comment>
<feature type="coiled-coil region" evidence="1">
    <location>
        <begin position="294"/>
        <end position="321"/>
    </location>
</feature>
<keyword evidence="4" id="KW-1185">Reference proteome</keyword>
<feature type="compositionally biased region" description="Low complexity" evidence="2">
    <location>
        <begin position="24"/>
        <end position="36"/>
    </location>
</feature>
<evidence type="ECO:0000313" key="3">
    <source>
        <dbReference type="EMBL" id="MED6223185.1"/>
    </source>
</evidence>
<proteinExistence type="predicted"/>
<feature type="region of interest" description="Disordered" evidence="2">
    <location>
        <begin position="15"/>
        <end position="71"/>
    </location>
</feature>
<dbReference type="EMBL" id="JASCZI010272687">
    <property type="protein sequence ID" value="MED6223185.1"/>
    <property type="molecule type" value="Genomic_DNA"/>
</dbReference>
<evidence type="ECO:0000256" key="2">
    <source>
        <dbReference type="SAM" id="MobiDB-lite"/>
    </source>
</evidence>
<reference evidence="3 4" key="1">
    <citation type="journal article" date="2023" name="Plants (Basel)">
        <title>Bridging the Gap: Combining Genomics and Transcriptomics Approaches to Understand Stylosanthes scabra, an Orphan Legume from the Brazilian Caatinga.</title>
        <authorList>
            <person name="Ferreira-Neto J.R.C."/>
            <person name="da Silva M.D."/>
            <person name="Binneck E."/>
            <person name="de Melo N.F."/>
            <person name="da Silva R.H."/>
            <person name="de Melo A.L.T.M."/>
            <person name="Pandolfi V."/>
            <person name="Bustamante F.O."/>
            <person name="Brasileiro-Vidal A.C."/>
            <person name="Benko-Iseppon A.M."/>
        </authorList>
    </citation>
    <scope>NUCLEOTIDE SEQUENCE [LARGE SCALE GENOMIC DNA]</scope>
    <source>
        <tissue evidence="3">Leaves</tissue>
    </source>
</reference>
<keyword evidence="1" id="KW-0175">Coiled coil</keyword>
<protein>
    <recommendedName>
        <fullName evidence="5">Transposase</fullName>
    </recommendedName>
</protein>
<dbReference type="InterPro" id="IPR004252">
    <property type="entry name" value="Probable_transposase_24"/>
</dbReference>
<evidence type="ECO:0008006" key="5">
    <source>
        <dbReference type="Google" id="ProtNLM"/>
    </source>
</evidence>
<evidence type="ECO:0000313" key="4">
    <source>
        <dbReference type="Proteomes" id="UP001341840"/>
    </source>
</evidence>
<evidence type="ECO:0000256" key="1">
    <source>
        <dbReference type="SAM" id="Coils"/>
    </source>
</evidence>
<accession>A0ABU6ZMI7</accession>